<dbReference type="GO" id="GO:0050660">
    <property type="term" value="F:flavin adenine dinucleotide binding"/>
    <property type="evidence" value="ECO:0007669"/>
    <property type="project" value="InterPro"/>
</dbReference>
<sequence>MAYEDFPYREPQISYISQPEVLTYINNYASSFNLLPHIKFFKHVVQIDPLPDGKWTVKIKDLKTNNSEQNEYDAVLVCVGKYSVPKSPRIQGMDKFKGTIIHSHAFRKPDPFKNRKVLIVGAGPSGIDISRIVSEVFISIRSENSAVIKPSDTVSVKTDIKEIEENSVIFKDNSKENIDDIIFCTGYQYSYPFLSSRCGISIDNNWVKYLYKQIINIEHPTMGFIGIPFRICPFPIFWYTGEIFSCILKGNVKINKEQMLQELNQYMLKKKEEGSPPQHAHLLGLKQGWYTDDLGATAGIKKVPPVIAKLYEYIVTSAKGKFHISYKIVNDNEFIQMS</sequence>
<evidence type="ECO:0000256" key="3">
    <source>
        <dbReference type="ARBA" id="ARBA00022630"/>
    </source>
</evidence>
<evidence type="ECO:0000256" key="2">
    <source>
        <dbReference type="ARBA" id="ARBA00009183"/>
    </source>
</evidence>
<evidence type="ECO:0000256" key="4">
    <source>
        <dbReference type="ARBA" id="ARBA00022827"/>
    </source>
</evidence>
<dbReference type="FunFam" id="3.50.50.60:FF:000138">
    <property type="entry name" value="Flavin-containing monooxygenase"/>
    <property type="match status" value="1"/>
</dbReference>
<evidence type="ECO:0000313" key="10">
    <source>
        <dbReference type="Proteomes" id="UP001162156"/>
    </source>
</evidence>
<dbReference type="Pfam" id="PF00743">
    <property type="entry name" value="FMO-like"/>
    <property type="match status" value="2"/>
</dbReference>
<keyword evidence="10" id="KW-1185">Reference proteome</keyword>
<proteinExistence type="inferred from homology"/>
<dbReference type="EC" id="1.-.-.-" evidence="8"/>
<name>A0AAV8WZH3_9CUCU</name>
<keyword evidence="4 8" id="KW-0274">FAD</keyword>
<dbReference type="EMBL" id="JANEYF010004127">
    <property type="protein sequence ID" value="KAJ8932109.1"/>
    <property type="molecule type" value="Genomic_DNA"/>
</dbReference>
<dbReference type="Proteomes" id="UP001162156">
    <property type="component" value="Unassembled WGS sequence"/>
</dbReference>
<dbReference type="AlphaFoldDB" id="A0AAV8WZH3"/>
<dbReference type="GO" id="GO:0004499">
    <property type="term" value="F:N,N-dimethylaniline monooxygenase activity"/>
    <property type="evidence" value="ECO:0007669"/>
    <property type="project" value="InterPro"/>
</dbReference>
<accession>A0AAV8WZH3</accession>
<comment type="cofactor">
    <cofactor evidence="1 8">
        <name>FAD</name>
        <dbReference type="ChEBI" id="CHEBI:57692"/>
    </cofactor>
</comment>
<dbReference type="InterPro" id="IPR036188">
    <property type="entry name" value="FAD/NAD-bd_sf"/>
</dbReference>
<evidence type="ECO:0000256" key="8">
    <source>
        <dbReference type="RuleBase" id="RU361177"/>
    </source>
</evidence>
<keyword evidence="7 8" id="KW-0503">Monooxygenase</keyword>
<dbReference type="Gene3D" id="3.50.50.60">
    <property type="entry name" value="FAD/NAD(P)-binding domain"/>
    <property type="match status" value="2"/>
</dbReference>
<reference evidence="9" key="1">
    <citation type="journal article" date="2023" name="Insect Mol. Biol.">
        <title>Genome sequencing provides insights into the evolution of gene families encoding plant cell wall-degrading enzymes in longhorned beetles.</title>
        <authorList>
            <person name="Shin N.R."/>
            <person name="Okamura Y."/>
            <person name="Kirsch R."/>
            <person name="Pauchet Y."/>
        </authorList>
    </citation>
    <scope>NUCLEOTIDE SEQUENCE</scope>
    <source>
        <strain evidence="9">RBIC_L_NR</strain>
    </source>
</reference>
<dbReference type="InterPro" id="IPR020946">
    <property type="entry name" value="Flavin_mOase-like"/>
</dbReference>
<organism evidence="9 10">
    <name type="scientific">Rhamnusium bicolor</name>
    <dbReference type="NCBI Taxonomy" id="1586634"/>
    <lineage>
        <taxon>Eukaryota</taxon>
        <taxon>Metazoa</taxon>
        <taxon>Ecdysozoa</taxon>
        <taxon>Arthropoda</taxon>
        <taxon>Hexapoda</taxon>
        <taxon>Insecta</taxon>
        <taxon>Pterygota</taxon>
        <taxon>Neoptera</taxon>
        <taxon>Endopterygota</taxon>
        <taxon>Coleoptera</taxon>
        <taxon>Polyphaga</taxon>
        <taxon>Cucujiformia</taxon>
        <taxon>Chrysomeloidea</taxon>
        <taxon>Cerambycidae</taxon>
        <taxon>Lepturinae</taxon>
        <taxon>Rhagiini</taxon>
        <taxon>Rhamnusium</taxon>
    </lineage>
</organism>
<evidence type="ECO:0000256" key="7">
    <source>
        <dbReference type="ARBA" id="ARBA00023033"/>
    </source>
</evidence>
<evidence type="ECO:0000256" key="6">
    <source>
        <dbReference type="ARBA" id="ARBA00023002"/>
    </source>
</evidence>
<protein>
    <recommendedName>
        <fullName evidence="8">Flavin-containing monooxygenase</fullName>
        <ecNumber evidence="8">1.-.-.-</ecNumber>
    </recommendedName>
</protein>
<dbReference type="SUPFAM" id="SSF51905">
    <property type="entry name" value="FAD/NAD(P)-binding domain"/>
    <property type="match status" value="1"/>
</dbReference>
<dbReference type="InterPro" id="IPR050346">
    <property type="entry name" value="FMO-like"/>
</dbReference>
<evidence type="ECO:0000256" key="1">
    <source>
        <dbReference type="ARBA" id="ARBA00001974"/>
    </source>
</evidence>
<dbReference type="GO" id="GO:0050661">
    <property type="term" value="F:NADP binding"/>
    <property type="evidence" value="ECO:0007669"/>
    <property type="project" value="InterPro"/>
</dbReference>
<evidence type="ECO:0000256" key="5">
    <source>
        <dbReference type="ARBA" id="ARBA00022857"/>
    </source>
</evidence>
<comment type="caution">
    <text evidence="9">The sequence shown here is derived from an EMBL/GenBank/DDBJ whole genome shotgun (WGS) entry which is preliminary data.</text>
</comment>
<evidence type="ECO:0000313" key="9">
    <source>
        <dbReference type="EMBL" id="KAJ8932109.1"/>
    </source>
</evidence>
<comment type="similarity">
    <text evidence="2 8">Belongs to the FMO family.</text>
</comment>
<keyword evidence="5" id="KW-0521">NADP</keyword>
<gene>
    <name evidence="9" type="ORF">NQ314_014890</name>
</gene>
<keyword evidence="6 8" id="KW-0560">Oxidoreductase</keyword>
<keyword evidence="3 8" id="KW-0285">Flavoprotein</keyword>
<dbReference type="PANTHER" id="PTHR23023">
    <property type="entry name" value="DIMETHYLANILINE MONOOXYGENASE"/>
    <property type="match status" value="1"/>
</dbReference>